<dbReference type="InterPro" id="IPR008183">
    <property type="entry name" value="Aldose_1/G6P_1-epimerase"/>
</dbReference>
<protein>
    <recommendedName>
        <fullName evidence="4">Putative glucose-6-phosphate 1-epimerase</fullName>
        <ecNumber evidence="4">5.1.3.15</ecNumber>
    </recommendedName>
</protein>
<dbReference type="InterPro" id="IPR025532">
    <property type="entry name" value="G6P_1-epimerase"/>
</dbReference>
<feature type="region of interest" description="Disordered" evidence="5">
    <location>
        <begin position="179"/>
        <end position="198"/>
    </location>
</feature>
<keyword evidence="3 4" id="KW-0413">Isomerase</keyword>
<dbReference type="EC" id="5.1.3.15" evidence="4"/>
<evidence type="ECO:0000256" key="4">
    <source>
        <dbReference type="PIRNR" id="PIRNR016020"/>
    </source>
</evidence>
<reference evidence="6 7" key="1">
    <citation type="submission" date="2023-07" db="EMBL/GenBank/DDBJ databases">
        <title>Sorghum-associated microbial communities from plants grown in Nebraska, USA.</title>
        <authorList>
            <person name="Schachtman D."/>
        </authorList>
    </citation>
    <scope>NUCLEOTIDE SEQUENCE [LARGE SCALE GENOMIC DNA]</scope>
    <source>
        <strain evidence="6 7">BE107</strain>
    </source>
</reference>
<dbReference type="RefSeq" id="WP_310092807.1">
    <property type="nucleotide sequence ID" value="NZ_JAVDTT010000002.1"/>
</dbReference>
<evidence type="ECO:0000313" key="7">
    <source>
        <dbReference type="Proteomes" id="UP001254759"/>
    </source>
</evidence>
<dbReference type="PIRSF" id="PIRSF016020">
    <property type="entry name" value="PHexose_mutarotase"/>
    <property type="match status" value="1"/>
</dbReference>
<dbReference type="Gene3D" id="2.70.98.10">
    <property type="match status" value="1"/>
</dbReference>
<dbReference type="SUPFAM" id="SSF74650">
    <property type="entry name" value="Galactose mutarotase-like"/>
    <property type="match status" value="1"/>
</dbReference>
<comment type="catalytic activity">
    <reaction evidence="1">
        <text>alpha-D-glucose 6-phosphate = beta-D-glucose 6-phosphate</text>
        <dbReference type="Rhea" id="RHEA:16249"/>
        <dbReference type="ChEBI" id="CHEBI:58225"/>
        <dbReference type="ChEBI" id="CHEBI:58247"/>
        <dbReference type="EC" id="5.1.3.15"/>
    </reaction>
</comment>
<evidence type="ECO:0000256" key="5">
    <source>
        <dbReference type="SAM" id="MobiDB-lite"/>
    </source>
</evidence>
<dbReference type="Pfam" id="PF01263">
    <property type="entry name" value="Aldose_epim"/>
    <property type="match status" value="1"/>
</dbReference>
<accession>A0ABU1RSI9</accession>
<evidence type="ECO:0000256" key="1">
    <source>
        <dbReference type="ARBA" id="ARBA00001096"/>
    </source>
</evidence>
<dbReference type="Proteomes" id="UP001254759">
    <property type="component" value="Unassembled WGS sequence"/>
</dbReference>
<comment type="caution">
    <text evidence="6">The sequence shown here is derived from an EMBL/GenBank/DDBJ whole genome shotgun (WGS) entry which is preliminary data.</text>
</comment>
<evidence type="ECO:0000313" key="6">
    <source>
        <dbReference type="EMBL" id="MDR6841742.1"/>
    </source>
</evidence>
<evidence type="ECO:0000256" key="2">
    <source>
        <dbReference type="ARBA" id="ARBA00005866"/>
    </source>
</evidence>
<keyword evidence="7" id="KW-1185">Reference proteome</keyword>
<sequence length="283" mass="30912">MTIAVGEFQGFPVLRIETPLASAAISLHGGQLLSYAPRGFDDLLWLSPVSKRAPDAIRGGVPVCWPYFGREGQSPEAPQHGFARNTQWILIDSRIDAEGEATIELALPQKTGVPLRLTQTLRIGSELRQSLSTHNDGGATISLTQALHTYFRVGDAERAHVTELEGLVYADRYDGQRHTQSGEWNLQDPRDPGRSDRTYQRSGNRFALVDPALNRRIDLTTSGSRSLVVWNPGQTGIAAIGDAPGDGWRHFVCLEAANAGEDVIELKPNESHTLQQIVSVSAL</sequence>
<proteinExistence type="inferred from homology"/>
<feature type="compositionally biased region" description="Basic and acidic residues" evidence="5">
    <location>
        <begin position="188"/>
        <end position="198"/>
    </location>
</feature>
<organism evidence="6 7">
    <name type="scientific">Pseudoxanthomonas sacheonensis</name>
    <dbReference type="NCBI Taxonomy" id="443615"/>
    <lineage>
        <taxon>Bacteria</taxon>
        <taxon>Pseudomonadati</taxon>
        <taxon>Pseudomonadota</taxon>
        <taxon>Gammaproteobacteria</taxon>
        <taxon>Lysobacterales</taxon>
        <taxon>Lysobacteraceae</taxon>
        <taxon>Pseudoxanthomonas</taxon>
    </lineage>
</organism>
<gene>
    <name evidence="6" type="ORF">J2W94_002027</name>
</gene>
<dbReference type="CDD" id="cd09020">
    <property type="entry name" value="D-hex-6-P-epi_like"/>
    <property type="match status" value="1"/>
</dbReference>
<evidence type="ECO:0000256" key="3">
    <source>
        <dbReference type="ARBA" id="ARBA00023235"/>
    </source>
</evidence>
<dbReference type="InterPro" id="IPR014718">
    <property type="entry name" value="GH-type_carb-bd"/>
</dbReference>
<dbReference type="GO" id="GO:0047938">
    <property type="term" value="F:glucose-6-phosphate 1-epimerase activity"/>
    <property type="evidence" value="ECO:0007669"/>
    <property type="project" value="UniProtKB-EC"/>
</dbReference>
<dbReference type="EMBL" id="JAVDTT010000002">
    <property type="protein sequence ID" value="MDR6841742.1"/>
    <property type="molecule type" value="Genomic_DNA"/>
</dbReference>
<dbReference type="InterPro" id="IPR011013">
    <property type="entry name" value="Gal_mutarotase_sf_dom"/>
</dbReference>
<comment type="similarity">
    <text evidence="2 4">Belongs to the glucose-6-phosphate 1-epimerase family.</text>
</comment>
<dbReference type="PANTHER" id="PTHR11122:SF13">
    <property type="entry name" value="GLUCOSE-6-PHOSPHATE 1-EPIMERASE"/>
    <property type="match status" value="1"/>
</dbReference>
<dbReference type="PANTHER" id="PTHR11122">
    <property type="entry name" value="APOSPORY-ASSOCIATED PROTEIN C-RELATED"/>
    <property type="match status" value="1"/>
</dbReference>
<name>A0ABU1RSI9_9GAMM</name>